<accession>A0A329MCS4</accession>
<dbReference type="Pfam" id="PF00144">
    <property type="entry name" value="Beta-lactamase"/>
    <property type="match status" value="1"/>
</dbReference>
<dbReference type="OrthoDB" id="9803467at2"/>
<dbReference type="InterPro" id="IPR001466">
    <property type="entry name" value="Beta-lactam-related"/>
</dbReference>
<dbReference type="SUPFAM" id="SSF56601">
    <property type="entry name" value="beta-lactamase/transpeptidase-like"/>
    <property type="match status" value="1"/>
</dbReference>
<dbReference type="InterPro" id="IPR050491">
    <property type="entry name" value="AmpC-like"/>
</dbReference>
<gene>
    <name evidence="2" type="ORF">DQG23_26745</name>
</gene>
<evidence type="ECO:0000313" key="2">
    <source>
        <dbReference type="EMBL" id="RAV17781.1"/>
    </source>
</evidence>
<organism evidence="2 3">
    <name type="scientific">Paenibacillus contaminans</name>
    <dbReference type="NCBI Taxonomy" id="450362"/>
    <lineage>
        <taxon>Bacteria</taxon>
        <taxon>Bacillati</taxon>
        <taxon>Bacillota</taxon>
        <taxon>Bacilli</taxon>
        <taxon>Bacillales</taxon>
        <taxon>Paenibacillaceae</taxon>
        <taxon>Paenibacillus</taxon>
    </lineage>
</organism>
<dbReference type="Gene3D" id="3.40.710.10">
    <property type="entry name" value="DD-peptidase/beta-lactamase superfamily"/>
    <property type="match status" value="1"/>
</dbReference>
<dbReference type="EMBL" id="QMFB01000018">
    <property type="protein sequence ID" value="RAV17781.1"/>
    <property type="molecule type" value="Genomic_DNA"/>
</dbReference>
<reference evidence="2 3" key="1">
    <citation type="journal article" date="2009" name="Int. J. Syst. Evol. Microbiol.">
        <title>Paenibacillus contaminans sp. nov., isolated from a contaminated laboratory plate.</title>
        <authorList>
            <person name="Chou J.H."/>
            <person name="Lee J.H."/>
            <person name="Lin M.C."/>
            <person name="Chang P.S."/>
            <person name="Arun A.B."/>
            <person name="Young C.C."/>
            <person name="Chen W.M."/>
        </authorList>
    </citation>
    <scope>NUCLEOTIDE SEQUENCE [LARGE SCALE GENOMIC DNA]</scope>
    <source>
        <strain evidence="2 3">CKOBP-6</strain>
    </source>
</reference>
<dbReference type="InterPro" id="IPR012338">
    <property type="entry name" value="Beta-lactam/transpept-like"/>
</dbReference>
<dbReference type="AlphaFoldDB" id="A0A329MCS4"/>
<feature type="domain" description="Beta-lactamase-related" evidence="1">
    <location>
        <begin position="2"/>
        <end position="350"/>
    </location>
</feature>
<dbReference type="Proteomes" id="UP000250369">
    <property type="component" value="Unassembled WGS sequence"/>
</dbReference>
<protein>
    <recommendedName>
        <fullName evidence="1">Beta-lactamase-related domain-containing protein</fullName>
    </recommendedName>
</protein>
<evidence type="ECO:0000313" key="3">
    <source>
        <dbReference type="Proteomes" id="UP000250369"/>
    </source>
</evidence>
<dbReference type="PANTHER" id="PTHR46825:SF9">
    <property type="entry name" value="BETA-LACTAMASE-RELATED DOMAIN-CONTAINING PROTEIN"/>
    <property type="match status" value="1"/>
</dbReference>
<dbReference type="PANTHER" id="PTHR46825">
    <property type="entry name" value="D-ALANYL-D-ALANINE-CARBOXYPEPTIDASE/ENDOPEPTIDASE AMPH"/>
    <property type="match status" value="1"/>
</dbReference>
<evidence type="ECO:0000259" key="1">
    <source>
        <dbReference type="Pfam" id="PF00144"/>
    </source>
</evidence>
<comment type="caution">
    <text evidence="2">The sequence shown here is derived from an EMBL/GenBank/DDBJ whole genome shotgun (WGS) entry which is preliminary data.</text>
</comment>
<name>A0A329MCS4_9BACL</name>
<keyword evidence="3" id="KW-1185">Reference proteome</keyword>
<proteinExistence type="predicted"/>
<sequence>MNAFVSSFMSKHVIPGMALAVAEHGQMVHARGYGCRNREDKLPVSMDTVFGIASLTKSFTCAAVMKLQEQGKLSVDDPVNRYLPEFATPNQAWTEQIRIHHFMTHSTGIPPLPTLFYAMKRSLDADPSTKDYSYTAAAPLLKHGPIDSYEQLMAFMADCDYELLGPPGTQFSYCNDCYGLLGAIVERVSGVQFAEYVGREILQPAEMEATSFDLDKLPAWQLTMPYAARKAEDGHKTTYPAPGWWEAPALLGTGFLRSTARDMMKYLEIYRNYGRVGNRLVLQENSVRQMLTPHIQIAPGKFYGYGFHITKGDRGPTLIEHGGGLKAVSSRMCFIPEKGITGIVLSNLAEVPISAVLYRALNLAQGLSPDARIIRRAGYEMKRDDLNGYTGRYSSYEGQNIVFAAMEGKLVLVCQGQNVILQPVTERDLFLLALDDEEALFRFIRNAQGEVVRVWMSNSSRQLMKVE</sequence>